<sequence length="146" mass="16752">MKDMADLFVVMWRNWFRRNPIGHGMPNIDLCDMVVWSKTFVSDYRKANEVIRQTGSQIPKYVVWQPPCIGIYKLNTDAAIDTDGKIVGVFGVVIRDSEGMVITTSFQRIEATYPPHVAEAIAMYQGLFWLLTLGCLVWKQSFMLLQ</sequence>
<comment type="caution">
    <text evidence="1">The sequence shown here is derived from an EMBL/GenBank/DDBJ whole genome shotgun (WGS) entry which is preliminary data.</text>
</comment>
<protein>
    <recommendedName>
        <fullName evidence="3">RNase H type-1 domain-containing protein</fullName>
    </recommendedName>
</protein>
<dbReference type="AlphaFoldDB" id="A0AAE0CTL2"/>
<organism evidence="1 2">
    <name type="scientific">Dipteronia dyeriana</name>
    <dbReference type="NCBI Taxonomy" id="168575"/>
    <lineage>
        <taxon>Eukaryota</taxon>
        <taxon>Viridiplantae</taxon>
        <taxon>Streptophyta</taxon>
        <taxon>Embryophyta</taxon>
        <taxon>Tracheophyta</taxon>
        <taxon>Spermatophyta</taxon>
        <taxon>Magnoliopsida</taxon>
        <taxon>eudicotyledons</taxon>
        <taxon>Gunneridae</taxon>
        <taxon>Pentapetalae</taxon>
        <taxon>rosids</taxon>
        <taxon>malvids</taxon>
        <taxon>Sapindales</taxon>
        <taxon>Sapindaceae</taxon>
        <taxon>Hippocastanoideae</taxon>
        <taxon>Acereae</taxon>
        <taxon>Dipteronia</taxon>
    </lineage>
</organism>
<evidence type="ECO:0008006" key="3">
    <source>
        <dbReference type="Google" id="ProtNLM"/>
    </source>
</evidence>
<evidence type="ECO:0000313" key="1">
    <source>
        <dbReference type="EMBL" id="KAK2662428.1"/>
    </source>
</evidence>
<reference evidence="1" key="1">
    <citation type="journal article" date="2023" name="Plant J.">
        <title>Genome sequences and population genomics provide insights into the demographic history, inbreeding, and mutation load of two 'living fossil' tree species of Dipteronia.</title>
        <authorList>
            <person name="Feng Y."/>
            <person name="Comes H.P."/>
            <person name="Chen J."/>
            <person name="Zhu S."/>
            <person name="Lu R."/>
            <person name="Zhang X."/>
            <person name="Li P."/>
            <person name="Qiu J."/>
            <person name="Olsen K.M."/>
            <person name="Qiu Y."/>
        </authorList>
    </citation>
    <scope>NUCLEOTIDE SEQUENCE</scope>
    <source>
        <strain evidence="1">KIB01</strain>
    </source>
</reference>
<dbReference type="PANTHER" id="PTHR47074">
    <property type="entry name" value="BNAC02G40300D PROTEIN"/>
    <property type="match status" value="1"/>
</dbReference>
<keyword evidence="2" id="KW-1185">Reference proteome</keyword>
<accession>A0AAE0CTL2</accession>
<dbReference type="EMBL" id="JANJYI010000001">
    <property type="protein sequence ID" value="KAK2662428.1"/>
    <property type="molecule type" value="Genomic_DNA"/>
</dbReference>
<proteinExistence type="predicted"/>
<dbReference type="Proteomes" id="UP001280121">
    <property type="component" value="Unassembled WGS sequence"/>
</dbReference>
<dbReference type="InterPro" id="IPR052929">
    <property type="entry name" value="RNase_H-like_EbsB-rel"/>
</dbReference>
<evidence type="ECO:0000313" key="2">
    <source>
        <dbReference type="Proteomes" id="UP001280121"/>
    </source>
</evidence>
<name>A0AAE0CTL2_9ROSI</name>
<gene>
    <name evidence="1" type="ORF">Ddye_001002</name>
</gene>
<dbReference type="PANTHER" id="PTHR47074:SF48">
    <property type="entry name" value="POLYNUCLEOTIDYL TRANSFERASE, RIBONUCLEASE H-LIKE SUPERFAMILY PROTEIN"/>
    <property type="match status" value="1"/>
</dbReference>